<protein>
    <submittedName>
        <fullName evidence="8">RNA polymerase sigma factor SigY</fullName>
    </submittedName>
</protein>
<dbReference type="InterPro" id="IPR007627">
    <property type="entry name" value="RNA_pol_sigma70_r2"/>
</dbReference>
<evidence type="ECO:0000256" key="1">
    <source>
        <dbReference type="ARBA" id="ARBA00010641"/>
    </source>
</evidence>
<comment type="similarity">
    <text evidence="1">Belongs to the sigma-70 factor family. ECF subfamily.</text>
</comment>
<dbReference type="SUPFAM" id="SSF88659">
    <property type="entry name" value="Sigma3 and sigma4 domains of RNA polymerase sigma factors"/>
    <property type="match status" value="1"/>
</dbReference>
<dbReference type="Gene3D" id="1.10.10.10">
    <property type="entry name" value="Winged helix-like DNA-binding domain superfamily/Winged helix DNA-binding domain"/>
    <property type="match status" value="1"/>
</dbReference>
<name>A0A410MAX5_9BACI</name>
<dbReference type="Gene3D" id="1.10.1740.10">
    <property type="match status" value="1"/>
</dbReference>
<evidence type="ECO:0000256" key="5">
    <source>
        <dbReference type="SAM" id="Coils"/>
    </source>
</evidence>
<dbReference type="CDD" id="cd06171">
    <property type="entry name" value="Sigma70_r4"/>
    <property type="match status" value="1"/>
</dbReference>
<reference evidence="8 9" key="1">
    <citation type="submission" date="2018-01" db="EMBL/GenBank/DDBJ databases">
        <title>The whole genome sequencing and assembly of Halobacillus litoralis ERB031 strain.</title>
        <authorList>
            <person name="Lee S.-J."/>
            <person name="Park M.-K."/>
            <person name="Kim J.-Y."/>
            <person name="Lee Y.-J."/>
            <person name="Yi H."/>
            <person name="Bahn Y.-S."/>
            <person name="Kim J.F."/>
            <person name="Lee D.-W."/>
        </authorList>
    </citation>
    <scope>NUCLEOTIDE SEQUENCE [LARGE SCALE GENOMIC DNA]</scope>
    <source>
        <strain evidence="8 9">ERB 031</strain>
    </source>
</reference>
<dbReference type="Proteomes" id="UP000287756">
    <property type="component" value="Chromosome"/>
</dbReference>
<organism evidence="8 9">
    <name type="scientific">Halobacillus litoralis</name>
    <dbReference type="NCBI Taxonomy" id="45668"/>
    <lineage>
        <taxon>Bacteria</taxon>
        <taxon>Bacillati</taxon>
        <taxon>Bacillota</taxon>
        <taxon>Bacilli</taxon>
        <taxon>Bacillales</taxon>
        <taxon>Bacillaceae</taxon>
        <taxon>Halobacillus</taxon>
    </lineage>
</organism>
<keyword evidence="5" id="KW-0175">Coiled coil</keyword>
<dbReference type="OrthoDB" id="3472490at2"/>
<gene>
    <name evidence="8" type="ORF">HLI_06510</name>
</gene>
<dbReference type="InterPro" id="IPR036388">
    <property type="entry name" value="WH-like_DNA-bd_sf"/>
</dbReference>
<dbReference type="InterPro" id="IPR039425">
    <property type="entry name" value="RNA_pol_sigma-70-like"/>
</dbReference>
<dbReference type="NCBIfam" id="NF007216">
    <property type="entry name" value="PRK09638.1"/>
    <property type="match status" value="1"/>
</dbReference>
<dbReference type="Pfam" id="PF08281">
    <property type="entry name" value="Sigma70_r4_2"/>
    <property type="match status" value="1"/>
</dbReference>
<feature type="coiled-coil region" evidence="5">
    <location>
        <begin position="43"/>
        <end position="102"/>
    </location>
</feature>
<evidence type="ECO:0000256" key="2">
    <source>
        <dbReference type="ARBA" id="ARBA00023015"/>
    </source>
</evidence>
<evidence type="ECO:0000313" key="9">
    <source>
        <dbReference type="Proteomes" id="UP000287756"/>
    </source>
</evidence>
<dbReference type="GO" id="GO:0016987">
    <property type="term" value="F:sigma factor activity"/>
    <property type="evidence" value="ECO:0007669"/>
    <property type="project" value="UniProtKB-KW"/>
</dbReference>
<dbReference type="InterPro" id="IPR013249">
    <property type="entry name" value="RNA_pol_sigma70_r4_t2"/>
</dbReference>
<evidence type="ECO:0000259" key="7">
    <source>
        <dbReference type="Pfam" id="PF08281"/>
    </source>
</evidence>
<dbReference type="PANTHER" id="PTHR43133">
    <property type="entry name" value="RNA POLYMERASE ECF-TYPE SIGMA FACTO"/>
    <property type="match status" value="1"/>
</dbReference>
<dbReference type="EMBL" id="CP026118">
    <property type="protein sequence ID" value="QAS51894.1"/>
    <property type="molecule type" value="Genomic_DNA"/>
</dbReference>
<evidence type="ECO:0000259" key="6">
    <source>
        <dbReference type="Pfam" id="PF04542"/>
    </source>
</evidence>
<feature type="domain" description="RNA polymerase sigma factor 70 region 4 type 2" evidence="7">
    <location>
        <begin position="114"/>
        <end position="165"/>
    </location>
</feature>
<sequence>MDRKEITRAQHGDQQALAKLLKEHYSFVVKYLWKMSGDEQVAYDVTQETLAKVIQKIHQYKEQASFSTWVIQIATHTYLDMQRKQKRKLDFEQQERERLRREPPPIPSNHEWHDVQEALWELEDQYRIPIVLKHYYGYEYEEIARMTKVKAGTVKSRVYYGLDKLRKELQHHERS</sequence>
<accession>A0A410MAX5</accession>
<keyword evidence="2" id="KW-0805">Transcription regulation</keyword>
<dbReference type="NCBIfam" id="TIGR02937">
    <property type="entry name" value="sigma70-ECF"/>
    <property type="match status" value="1"/>
</dbReference>
<keyword evidence="3" id="KW-0731">Sigma factor</keyword>
<dbReference type="InterPro" id="IPR013325">
    <property type="entry name" value="RNA_pol_sigma_r2"/>
</dbReference>
<evidence type="ECO:0000256" key="3">
    <source>
        <dbReference type="ARBA" id="ARBA00023082"/>
    </source>
</evidence>
<dbReference type="AlphaFoldDB" id="A0A410MAX5"/>
<evidence type="ECO:0000256" key="4">
    <source>
        <dbReference type="ARBA" id="ARBA00023163"/>
    </source>
</evidence>
<dbReference type="Pfam" id="PF04542">
    <property type="entry name" value="Sigma70_r2"/>
    <property type="match status" value="1"/>
</dbReference>
<feature type="domain" description="RNA polymerase sigma-70 region 2" evidence="6">
    <location>
        <begin position="20"/>
        <end position="87"/>
    </location>
</feature>
<evidence type="ECO:0000313" key="8">
    <source>
        <dbReference type="EMBL" id="QAS51894.1"/>
    </source>
</evidence>
<proteinExistence type="inferred from homology"/>
<dbReference type="GO" id="GO:0006352">
    <property type="term" value="P:DNA-templated transcription initiation"/>
    <property type="evidence" value="ECO:0007669"/>
    <property type="project" value="InterPro"/>
</dbReference>
<dbReference type="PANTHER" id="PTHR43133:SF60">
    <property type="entry name" value="RNA POLYMERASE SIGMA FACTOR SIGV"/>
    <property type="match status" value="1"/>
</dbReference>
<dbReference type="InterPro" id="IPR013324">
    <property type="entry name" value="RNA_pol_sigma_r3/r4-like"/>
</dbReference>
<dbReference type="RefSeq" id="WP_128524019.1">
    <property type="nucleotide sequence ID" value="NZ_CANLVY010000002.1"/>
</dbReference>
<dbReference type="InterPro" id="IPR014284">
    <property type="entry name" value="RNA_pol_sigma-70_dom"/>
</dbReference>
<dbReference type="KEGG" id="hli:HLI_06510"/>
<dbReference type="GO" id="GO:0003677">
    <property type="term" value="F:DNA binding"/>
    <property type="evidence" value="ECO:0007669"/>
    <property type="project" value="InterPro"/>
</dbReference>
<dbReference type="SUPFAM" id="SSF88946">
    <property type="entry name" value="Sigma2 domain of RNA polymerase sigma factors"/>
    <property type="match status" value="1"/>
</dbReference>
<keyword evidence="4" id="KW-0804">Transcription</keyword>